<sequence>RAQPIILNCNSRQYPLFASLPRQFPVLKWYGVGAEDLPSGTTVLTGSDGCAVQAIRIGNRSWGVQFHPEIVQGTISAWMGDQGNHQCAVDWLGSADTALAMECVSDEISADQFRITSGFYTDLRQL</sequence>
<evidence type="ECO:0000259" key="1">
    <source>
        <dbReference type="Pfam" id="PF00117"/>
    </source>
</evidence>
<gene>
    <name evidence="2" type="ORF">HW561_23215</name>
</gene>
<accession>A0ABX2PYG5</accession>
<evidence type="ECO:0000313" key="3">
    <source>
        <dbReference type="Proteomes" id="UP000630805"/>
    </source>
</evidence>
<feature type="non-terminal residue" evidence="2">
    <location>
        <position position="1"/>
    </location>
</feature>
<proteinExistence type="predicted"/>
<reference evidence="2 3" key="1">
    <citation type="submission" date="2020-06" db="EMBL/GenBank/DDBJ databases">
        <authorList>
            <person name="Cao W.R."/>
        </authorList>
    </citation>
    <scope>NUCLEOTIDE SEQUENCE [LARGE SCALE GENOMIC DNA]</scope>
    <source>
        <strain evidence="2 3">B1Z28</strain>
    </source>
</reference>
<dbReference type="InterPro" id="IPR017926">
    <property type="entry name" value="GATASE"/>
</dbReference>
<dbReference type="RefSeq" id="WP_408015416.1">
    <property type="nucleotide sequence ID" value="NZ_JABXWT010000049.1"/>
</dbReference>
<keyword evidence="2" id="KW-0315">Glutamine amidotransferase</keyword>
<organism evidence="2 3">
    <name type="scientific">Ruegeria haliotis</name>
    <dbReference type="NCBI Taxonomy" id="2747601"/>
    <lineage>
        <taxon>Bacteria</taxon>
        <taxon>Pseudomonadati</taxon>
        <taxon>Pseudomonadota</taxon>
        <taxon>Alphaproteobacteria</taxon>
        <taxon>Rhodobacterales</taxon>
        <taxon>Roseobacteraceae</taxon>
        <taxon>Ruegeria</taxon>
    </lineage>
</organism>
<feature type="domain" description="Glutamine amidotransferase" evidence="1">
    <location>
        <begin position="11"/>
        <end position="74"/>
    </location>
</feature>
<comment type="caution">
    <text evidence="2">The sequence shown here is derived from an EMBL/GenBank/DDBJ whole genome shotgun (WGS) entry which is preliminary data.</text>
</comment>
<dbReference type="SUPFAM" id="SSF52317">
    <property type="entry name" value="Class I glutamine amidotransferase-like"/>
    <property type="match status" value="1"/>
</dbReference>
<dbReference type="Proteomes" id="UP000630805">
    <property type="component" value="Unassembled WGS sequence"/>
</dbReference>
<dbReference type="InterPro" id="IPR029062">
    <property type="entry name" value="Class_I_gatase-like"/>
</dbReference>
<protein>
    <submittedName>
        <fullName evidence="2">Type 1 glutamine amidotransferase</fullName>
    </submittedName>
</protein>
<evidence type="ECO:0000313" key="2">
    <source>
        <dbReference type="EMBL" id="NVO58685.1"/>
    </source>
</evidence>
<dbReference type="Pfam" id="PF00117">
    <property type="entry name" value="GATase"/>
    <property type="match status" value="1"/>
</dbReference>
<keyword evidence="3" id="KW-1185">Reference proteome</keyword>
<name>A0ABX2PYG5_9RHOB</name>
<dbReference type="Gene3D" id="3.40.50.880">
    <property type="match status" value="1"/>
</dbReference>
<dbReference type="EMBL" id="JABXWT010000049">
    <property type="protein sequence ID" value="NVO58685.1"/>
    <property type="molecule type" value="Genomic_DNA"/>
</dbReference>